<evidence type="ECO:0000256" key="3">
    <source>
        <dbReference type="ARBA" id="ARBA00022692"/>
    </source>
</evidence>
<keyword evidence="5" id="KW-0472">Membrane</keyword>
<keyword evidence="3" id="KW-0812">Transmembrane</keyword>
<dbReference type="Pfam" id="PF07963">
    <property type="entry name" value="N_methyl"/>
    <property type="match status" value="1"/>
</dbReference>
<dbReference type="EMBL" id="JBHDIY010000002">
    <property type="protein sequence ID" value="MFL4470148.1"/>
    <property type="molecule type" value="Genomic_DNA"/>
</dbReference>
<proteinExistence type="predicted"/>
<comment type="caution">
    <text evidence="6">The sequence shown here is derived from an EMBL/GenBank/DDBJ whole genome shotgun (WGS) entry which is preliminary data.</text>
</comment>
<name>A0ABW8UYA8_9RHOB</name>
<dbReference type="PROSITE" id="PS00409">
    <property type="entry name" value="PROKAR_NTER_METHYL"/>
    <property type="match status" value="1"/>
</dbReference>
<dbReference type="InterPro" id="IPR002416">
    <property type="entry name" value="T2SS_protein-GspH"/>
</dbReference>
<evidence type="ECO:0000256" key="1">
    <source>
        <dbReference type="ARBA" id="ARBA00004167"/>
    </source>
</evidence>
<dbReference type="InterPro" id="IPR012902">
    <property type="entry name" value="N_methyl_site"/>
</dbReference>
<dbReference type="NCBIfam" id="TIGR02532">
    <property type="entry name" value="IV_pilin_GFxxxE"/>
    <property type="match status" value="1"/>
</dbReference>
<keyword evidence="2" id="KW-0488">Methylation</keyword>
<evidence type="ECO:0000256" key="2">
    <source>
        <dbReference type="ARBA" id="ARBA00022481"/>
    </source>
</evidence>
<dbReference type="PRINTS" id="PR00885">
    <property type="entry name" value="BCTERIALGSPH"/>
</dbReference>
<organism evidence="6 7">
    <name type="scientific">Tateyamaria armeniaca</name>
    <dbReference type="NCBI Taxonomy" id="2518930"/>
    <lineage>
        <taxon>Bacteria</taxon>
        <taxon>Pseudomonadati</taxon>
        <taxon>Pseudomonadota</taxon>
        <taxon>Alphaproteobacteria</taxon>
        <taxon>Rhodobacterales</taxon>
        <taxon>Roseobacteraceae</taxon>
        <taxon>Tateyamaria</taxon>
    </lineage>
</organism>
<accession>A0ABW8UYA8</accession>
<evidence type="ECO:0000256" key="4">
    <source>
        <dbReference type="ARBA" id="ARBA00022989"/>
    </source>
</evidence>
<dbReference type="SUPFAM" id="SSF54523">
    <property type="entry name" value="Pili subunits"/>
    <property type="match status" value="1"/>
</dbReference>
<evidence type="ECO:0000313" key="6">
    <source>
        <dbReference type="EMBL" id="MFL4470148.1"/>
    </source>
</evidence>
<keyword evidence="4" id="KW-1133">Transmembrane helix</keyword>
<comment type="subcellular location">
    <subcellularLocation>
        <location evidence="1">Membrane</location>
        <topology evidence="1">Single-pass membrane protein</topology>
    </subcellularLocation>
</comment>
<dbReference type="RefSeq" id="WP_407592018.1">
    <property type="nucleotide sequence ID" value="NZ_JBHDIY010000002.1"/>
</dbReference>
<sequence length="156" mass="16571">MTQKRDATAGVTLIEMLVVLALFALVASAVALSLPSGRGNTSVEAGARALRAHLEHALDAALTTGSGFGLLHDGSDLRFVQRDPSGEWKSHGNKQLADVKLSLPPSRITINPQEVFAVSARLIPSRSVPFKVQFGAGERSQFVVFDGARVVRQDGP</sequence>
<dbReference type="Proteomes" id="UP001627408">
    <property type="component" value="Unassembled WGS sequence"/>
</dbReference>
<gene>
    <name evidence="6" type="ORF">ACERZ8_09795</name>
</gene>
<reference evidence="6 7" key="1">
    <citation type="submission" date="2024-08" db="EMBL/GenBank/DDBJ databases">
        <title>Tateyamaria sp. nov., isolated from marine algae.</title>
        <authorList>
            <person name="Choi B.J."/>
            <person name="Kim J.M."/>
            <person name="Lee J.K."/>
            <person name="Choi D.G."/>
            <person name="Bayburt H."/>
            <person name="Baek J.H."/>
            <person name="Han D.M."/>
            <person name="Jeon C.O."/>
        </authorList>
    </citation>
    <scope>NUCLEOTIDE SEQUENCE [LARGE SCALE GENOMIC DNA]</scope>
    <source>
        <strain evidence="6 7">KMU-156</strain>
    </source>
</reference>
<evidence type="ECO:0000313" key="7">
    <source>
        <dbReference type="Proteomes" id="UP001627408"/>
    </source>
</evidence>
<keyword evidence="7" id="KW-1185">Reference proteome</keyword>
<evidence type="ECO:0000256" key="5">
    <source>
        <dbReference type="ARBA" id="ARBA00023136"/>
    </source>
</evidence>
<protein>
    <submittedName>
        <fullName evidence="6">Prepilin-type N-terminal cleavage/methylation domain-containing protein</fullName>
    </submittedName>
</protein>
<dbReference type="InterPro" id="IPR045584">
    <property type="entry name" value="Pilin-like"/>
</dbReference>